<dbReference type="PRINTS" id="PR00385">
    <property type="entry name" value="P450"/>
</dbReference>
<dbReference type="InterPro" id="IPR001128">
    <property type="entry name" value="Cyt_P450"/>
</dbReference>
<dbReference type="InterPro" id="IPR017972">
    <property type="entry name" value="Cyt_P450_CS"/>
</dbReference>
<evidence type="ECO:0000256" key="1">
    <source>
        <dbReference type="ARBA" id="ARBA00001971"/>
    </source>
</evidence>
<sequence length="506" mass="56990">MTGLEVLATSPLLIRIVRLTRVVLQYLIGTTIHNIFFNPLNKYPGPTIASVSRIPLTYAFLCGRAPHWLARQHEKYGSIVRIAPDELSYIAEEAWKDINGPTTAFRYGQKRSEDFFAYFFNKQSTEESIVTASDDDHRRLRKIFARAFSKQALTVQEPLITQKVDALIEKLGRASQAGNTVNMVDLHCLTVFDIMADLILGETLNLLVDDSPHAGWVRSVPAYLATSFFLAALAKFSIIRLFLSYFALPLLTPQYKYFQKIMGHKVDVRLSVKGGRGDIVHFLTDLKEGTPLSRPELENAVLILMAAGSDTTPSIICGLNYLLLAHPVVLAKAVEEIRSAFKADKDMTWDAVFKLEYLGACIDEAFRVYPPTTTGFPRQVTSMSGAWICGKFVPGGTTVCVSPFAAYHFPSNFHNPDHFIPERWLPQAEAKYANDKKAVVQPFSTGPRDCVGRMVANFMIRVIICKMLWNFDFVLEPGQENWAKQRAYGNWQRTPLMVKVYSVNRD</sequence>
<dbReference type="Proteomes" id="UP000235786">
    <property type="component" value="Unassembled WGS sequence"/>
</dbReference>
<dbReference type="OrthoDB" id="1470350at2759"/>
<dbReference type="GO" id="GO:0016705">
    <property type="term" value="F:oxidoreductase activity, acting on paired donors, with incorporation or reduction of molecular oxygen"/>
    <property type="evidence" value="ECO:0007669"/>
    <property type="project" value="InterPro"/>
</dbReference>
<evidence type="ECO:0000256" key="7">
    <source>
        <dbReference type="RuleBase" id="RU000461"/>
    </source>
</evidence>
<evidence type="ECO:0000256" key="6">
    <source>
        <dbReference type="PIRSR" id="PIRSR602401-1"/>
    </source>
</evidence>
<dbReference type="GO" id="GO:0004497">
    <property type="term" value="F:monooxygenase activity"/>
    <property type="evidence" value="ECO:0007669"/>
    <property type="project" value="UniProtKB-KW"/>
</dbReference>
<dbReference type="PRINTS" id="PR00463">
    <property type="entry name" value="EP450I"/>
</dbReference>
<dbReference type="InterPro" id="IPR036396">
    <property type="entry name" value="Cyt_P450_sf"/>
</dbReference>
<dbReference type="PROSITE" id="PS00086">
    <property type="entry name" value="CYTOCHROME_P450"/>
    <property type="match status" value="1"/>
</dbReference>
<gene>
    <name evidence="8" type="ORF">L207DRAFT_548047</name>
</gene>
<keyword evidence="7" id="KW-0503">Monooxygenase</keyword>
<keyword evidence="3 6" id="KW-0349">Heme</keyword>
<keyword evidence="4 6" id="KW-0479">Metal-binding</keyword>
<dbReference type="PANTHER" id="PTHR24305">
    <property type="entry name" value="CYTOCHROME P450"/>
    <property type="match status" value="1"/>
</dbReference>
<protein>
    <submittedName>
        <fullName evidence="8">Cytochrome P450</fullName>
    </submittedName>
</protein>
<dbReference type="EMBL" id="KZ613956">
    <property type="protein sequence ID" value="PMD33470.1"/>
    <property type="molecule type" value="Genomic_DNA"/>
</dbReference>
<evidence type="ECO:0000256" key="3">
    <source>
        <dbReference type="ARBA" id="ARBA00022617"/>
    </source>
</evidence>
<dbReference type="Pfam" id="PF00067">
    <property type="entry name" value="p450"/>
    <property type="match status" value="1"/>
</dbReference>
<organism evidence="8 9">
    <name type="scientific">Hyaloscypha variabilis (strain UAMH 11265 / GT02V1 / F)</name>
    <name type="common">Meliniomyces variabilis</name>
    <dbReference type="NCBI Taxonomy" id="1149755"/>
    <lineage>
        <taxon>Eukaryota</taxon>
        <taxon>Fungi</taxon>
        <taxon>Dikarya</taxon>
        <taxon>Ascomycota</taxon>
        <taxon>Pezizomycotina</taxon>
        <taxon>Leotiomycetes</taxon>
        <taxon>Helotiales</taxon>
        <taxon>Hyaloscyphaceae</taxon>
        <taxon>Hyaloscypha</taxon>
        <taxon>Hyaloscypha variabilis</taxon>
    </lineage>
</organism>
<evidence type="ECO:0000256" key="5">
    <source>
        <dbReference type="ARBA" id="ARBA00023004"/>
    </source>
</evidence>
<evidence type="ECO:0000313" key="9">
    <source>
        <dbReference type="Proteomes" id="UP000235786"/>
    </source>
</evidence>
<dbReference type="PANTHER" id="PTHR24305:SF210">
    <property type="entry name" value="CYTOCHROME P450 MONOOXYGENASE ASQL-RELATED"/>
    <property type="match status" value="1"/>
</dbReference>
<proteinExistence type="inferred from homology"/>
<dbReference type="InterPro" id="IPR050121">
    <property type="entry name" value="Cytochrome_P450_monoxygenase"/>
</dbReference>
<comment type="cofactor">
    <cofactor evidence="1 6">
        <name>heme</name>
        <dbReference type="ChEBI" id="CHEBI:30413"/>
    </cofactor>
</comment>
<name>A0A2J6R4N5_HYAVF</name>
<dbReference type="AlphaFoldDB" id="A0A2J6R4N5"/>
<dbReference type="GO" id="GO:0005506">
    <property type="term" value="F:iron ion binding"/>
    <property type="evidence" value="ECO:0007669"/>
    <property type="project" value="InterPro"/>
</dbReference>
<feature type="binding site" description="axial binding residue" evidence="6">
    <location>
        <position position="450"/>
    </location>
    <ligand>
        <name>heme</name>
        <dbReference type="ChEBI" id="CHEBI:30413"/>
    </ligand>
    <ligandPart>
        <name>Fe</name>
        <dbReference type="ChEBI" id="CHEBI:18248"/>
    </ligandPart>
</feature>
<keyword evidence="5 6" id="KW-0408">Iron</keyword>
<dbReference type="STRING" id="1149755.A0A2J6R4N5"/>
<keyword evidence="7" id="KW-0560">Oxidoreductase</keyword>
<comment type="similarity">
    <text evidence="2 7">Belongs to the cytochrome P450 family.</text>
</comment>
<accession>A0A2J6R4N5</accession>
<evidence type="ECO:0000313" key="8">
    <source>
        <dbReference type="EMBL" id="PMD33470.1"/>
    </source>
</evidence>
<evidence type="ECO:0000256" key="4">
    <source>
        <dbReference type="ARBA" id="ARBA00022723"/>
    </source>
</evidence>
<keyword evidence="9" id="KW-1185">Reference proteome</keyword>
<dbReference type="GO" id="GO:0020037">
    <property type="term" value="F:heme binding"/>
    <property type="evidence" value="ECO:0007669"/>
    <property type="project" value="InterPro"/>
</dbReference>
<reference evidence="8 9" key="1">
    <citation type="submission" date="2016-04" db="EMBL/GenBank/DDBJ databases">
        <title>A degradative enzymes factory behind the ericoid mycorrhizal symbiosis.</title>
        <authorList>
            <consortium name="DOE Joint Genome Institute"/>
            <person name="Martino E."/>
            <person name="Morin E."/>
            <person name="Grelet G."/>
            <person name="Kuo A."/>
            <person name="Kohler A."/>
            <person name="Daghino S."/>
            <person name="Barry K."/>
            <person name="Choi C."/>
            <person name="Cichocki N."/>
            <person name="Clum A."/>
            <person name="Copeland A."/>
            <person name="Hainaut M."/>
            <person name="Haridas S."/>
            <person name="Labutti K."/>
            <person name="Lindquist E."/>
            <person name="Lipzen A."/>
            <person name="Khouja H.-R."/>
            <person name="Murat C."/>
            <person name="Ohm R."/>
            <person name="Olson A."/>
            <person name="Spatafora J."/>
            <person name="Veneault-Fourrey C."/>
            <person name="Henrissat B."/>
            <person name="Grigoriev I."/>
            <person name="Martin F."/>
            <person name="Perotto S."/>
        </authorList>
    </citation>
    <scope>NUCLEOTIDE SEQUENCE [LARGE SCALE GENOMIC DNA]</scope>
    <source>
        <strain evidence="8 9">F</strain>
    </source>
</reference>
<dbReference type="Gene3D" id="1.10.630.10">
    <property type="entry name" value="Cytochrome P450"/>
    <property type="match status" value="1"/>
</dbReference>
<dbReference type="CDD" id="cd11058">
    <property type="entry name" value="CYP60B-like"/>
    <property type="match status" value="1"/>
</dbReference>
<dbReference type="SUPFAM" id="SSF48264">
    <property type="entry name" value="Cytochrome P450"/>
    <property type="match status" value="1"/>
</dbReference>
<evidence type="ECO:0000256" key="2">
    <source>
        <dbReference type="ARBA" id="ARBA00010617"/>
    </source>
</evidence>
<dbReference type="InterPro" id="IPR002401">
    <property type="entry name" value="Cyt_P450_E_grp-I"/>
</dbReference>